<name>A0A0M4JJE1_9MOLU</name>
<dbReference type="RefSeq" id="WP_158500847.1">
    <property type="nucleotide sequence ID" value="NZ_CP012622.1"/>
</dbReference>
<evidence type="ECO:0000313" key="1">
    <source>
        <dbReference type="EMBL" id="ALD66286.1"/>
    </source>
</evidence>
<keyword evidence="2" id="KW-1185">Reference proteome</keyword>
<dbReference type="EMBL" id="CP012622">
    <property type="protein sequence ID" value="ALD66286.1"/>
    <property type="molecule type" value="Genomic_DNA"/>
</dbReference>
<dbReference type="STRING" id="362837.SCANT_v1c03760"/>
<dbReference type="PATRIC" id="fig|362837.3.peg.378"/>
<gene>
    <name evidence="1" type="ORF">SCANT_v1c03760</name>
</gene>
<dbReference type="OrthoDB" id="389807at2"/>
<dbReference type="Proteomes" id="UP000063919">
    <property type="component" value="Chromosome"/>
</dbReference>
<protein>
    <submittedName>
        <fullName evidence="1">Uncharacterized protein</fullName>
    </submittedName>
</protein>
<dbReference type="KEGG" id="scj:SCANT_v1c03760"/>
<dbReference type="AlphaFoldDB" id="A0A0M4JJE1"/>
<proteinExistence type="predicted"/>
<sequence length="122" mass="14833">MIKKINFFKETSKFIKFISFFVYNYDYSGDLMKEENLKKIIYEMLDLKLTEIRKEFTRITLKDLYCYLKDVIFKNNKIVDLNDLSFFIMNIKINKVFEYLNISAILDKHNSIETDLKIILER</sequence>
<evidence type="ECO:0000313" key="2">
    <source>
        <dbReference type="Proteomes" id="UP000063919"/>
    </source>
</evidence>
<accession>A0A0M4JJE1</accession>
<reference evidence="1 2" key="1">
    <citation type="journal article" date="2015" name="Genome Announc.">
        <title>Complete Genome Sequence of Spiroplasma cantharicola CC-1T (DSM 21588), a Bacterium Isolated from Soldier Beetle (Cantharis carolinus).</title>
        <authorList>
            <person name="Lo W.S."/>
            <person name="Liu P.Y."/>
            <person name="Kuo C.H."/>
        </authorList>
    </citation>
    <scope>NUCLEOTIDE SEQUENCE [LARGE SCALE GENOMIC DNA]</scope>
    <source>
        <strain evidence="1 2">CC-1</strain>
    </source>
</reference>
<organism evidence="1 2">
    <name type="scientific">Spiroplasma cantharicola</name>
    <dbReference type="NCBI Taxonomy" id="362837"/>
    <lineage>
        <taxon>Bacteria</taxon>
        <taxon>Bacillati</taxon>
        <taxon>Mycoplasmatota</taxon>
        <taxon>Mollicutes</taxon>
        <taxon>Entomoplasmatales</taxon>
        <taxon>Spiroplasmataceae</taxon>
        <taxon>Spiroplasma</taxon>
    </lineage>
</organism>